<evidence type="ECO:0000313" key="9">
    <source>
        <dbReference type="Proteomes" id="UP000199072"/>
    </source>
</evidence>
<feature type="domain" description="RagB/SusD" evidence="6">
    <location>
        <begin position="338"/>
        <end position="475"/>
    </location>
</feature>
<dbReference type="PROSITE" id="PS51257">
    <property type="entry name" value="PROKAR_LIPOPROTEIN"/>
    <property type="match status" value="1"/>
</dbReference>
<dbReference type="CDD" id="cd08977">
    <property type="entry name" value="SusD"/>
    <property type="match status" value="1"/>
</dbReference>
<dbReference type="STRING" id="1391627.SAMN05216464_11353"/>
<keyword evidence="4" id="KW-0472">Membrane</keyword>
<keyword evidence="3" id="KW-0732">Signal</keyword>
<name>A0A1G7IJS4_9SPHI</name>
<evidence type="ECO:0000259" key="7">
    <source>
        <dbReference type="Pfam" id="PF14322"/>
    </source>
</evidence>
<comment type="subcellular location">
    <subcellularLocation>
        <location evidence="1">Cell outer membrane</location>
    </subcellularLocation>
</comment>
<proteinExistence type="inferred from homology"/>
<dbReference type="InterPro" id="IPR033985">
    <property type="entry name" value="SusD-like_N"/>
</dbReference>
<dbReference type="Pfam" id="PF14322">
    <property type="entry name" value="SusD-like_3"/>
    <property type="match status" value="1"/>
</dbReference>
<dbReference type="InterPro" id="IPR012944">
    <property type="entry name" value="SusD_RagB_dom"/>
</dbReference>
<evidence type="ECO:0000259" key="6">
    <source>
        <dbReference type="Pfam" id="PF07980"/>
    </source>
</evidence>
<dbReference type="InterPro" id="IPR011990">
    <property type="entry name" value="TPR-like_helical_dom_sf"/>
</dbReference>
<evidence type="ECO:0000256" key="4">
    <source>
        <dbReference type="ARBA" id="ARBA00023136"/>
    </source>
</evidence>
<reference evidence="8 9" key="1">
    <citation type="submission" date="2016-10" db="EMBL/GenBank/DDBJ databases">
        <authorList>
            <person name="de Groot N.N."/>
        </authorList>
    </citation>
    <scope>NUCLEOTIDE SEQUENCE [LARGE SCALE GENOMIC DNA]</scope>
    <source>
        <strain evidence="8 9">47C3B</strain>
    </source>
</reference>
<dbReference type="Proteomes" id="UP000199072">
    <property type="component" value="Unassembled WGS sequence"/>
</dbReference>
<comment type="similarity">
    <text evidence="2">Belongs to the SusD family.</text>
</comment>
<evidence type="ECO:0000256" key="3">
    <source>
        <dbReference type="ARBA" id="ARBA00022729"/>
    </source>
</evidence>
<dbReference type="SUPFAM" id="SSF48452">
    <property type="entry name" value="TPR-like"/>
    <property type="match status" value="1"/>
</dbReference>
<sequence length="475" mass="52510">MKKKLNTIKHILFTLSGLALFSGLVSCKKFVDISAPQTRLVQDNVYAVDATAAGVLTGIYTGLNLGSPATGQSGISLRAGLSSDELTYQQQSFNTQLEGFYLNALNASATDAVLWRDSYRYINIANTALEGLNSSTTLTPAVKQQLTGEALFLRAFLHFYLVNLFGDVPLVTSSDYRINNSISRSPTQAVYEQILSDLKAAQGLLSTDYRAANITTATLDRVRPNQAAASALLARVYLYLGDWANAEIQSGTLISNTSTYSLTALNNVFLTESREAIWQLAGVDENLNTLEGQLFILNGPPDYDHPVSLSNTLLQSFEPSDRRKTDWIGHLDDNGTEYYYPNKYKVSFGTPVTEQLTVLRLAEQYLIRAEARAQLGKLSQSRDDLNAVRSRAGLLPTAENDQQNLLKLIYHERQVELFTEWGHRWLDLKRTGTADAVMTTASTAKGTSWKTTAQLYPIPQTDIDRDANLKQNSGY</sequence>
<protein>
    <submittedName>
        <fullName evidence="8">RagB/SusD domain-containing protein</fullName>
    </submittedName>
</protein>
<evidence type="ECO:0000256" key="2">
    <source>
        <dbReference type="ARBA" id="ARBA00006275"/>
    </source>
</evidence>
<dbReference type="EMBL" id="FNAI01000013">
    <property type="protein sequence ID" value="SDF12776.1"/>
    <property type="molecule type" value="Genomic_DNA"/>
</dbReference>
<dbReference type="Gene3D" id="1.25.40.390">
    <property type="match status" value="1"/>
</dbReference>
<keyword evidence="9" id="KW-1185">Reference proteome</keyword>
<organism evidence="8 9">
    <name type="scientific">Mucilaginibacter pineti</name>
    <dbReference type="NCBI Taxonomy" id="1391627"/>
    <lineage>
        <taxon>Bacteria</taxon>
        <taxon>Pseudomonadati</taxon>
        <taxon>Bacteroidota</taxon>
        <taxon>Sphingobacteriia</taxon>
        <taxon>Sphingobacteriales</taxon>
        <taxon>Sphingobacteriaceae</taxon>
        <taxon>Mucilaginibacter</taxon>
    </lineage>
</organism>
<dbReference type="AlphaFoldDB" id="A0A1G7IJS4"/>
<accession>A0A1G7IJS4</accession>
<dbReference type="RefSeq" id="WP_091153136.1">
    <property type="nucleotide sequence ID" value="NZ_FNAI01000013.1"/>
</dbReference>
<feature type="domain" description="SusD-like N-terminal" evidence="7">
    <location>
        <begin position="103"/>
        <end position="238"/>
    </location>
</feature>
<evidence type="ECO:0000313" key="8">
    <source>
        <dbReference type="EMBL" id="SDF12776.1"/>
    </source>
</evidence>
<dbReference type="OrthoDB" id="621570at2"/>
<dbReference type="Pfam" id="PF07980">
    <property type="entry name" value="SusD_RagB"/>
    <property type="match status" value="1"/>
</dbReference>
<gene>
    <name evidence="8" type="ORF">SAMN05216464_11353</name>
</gene>
<evidence type="ECO:0000256" key="5">
    <source>
        <dbReference type="ARBA" id="ARBA00023237"/>
    </source>
</evidence>
<keyword evidence="5" id="KW-0998">Cell outer membrane</keyword>
<dbReference type="GO" id="GO:0009279">
    <property type="term" value="C:cell outer membrane"/>
    <property type="evidence" value="ECO:0007669"/>
    <property type="project" value="UniProtKB-SubCell"/>
</dbReference>
<evidence type="ECO:0000256" key="1">
    <source>
        <dbReference type="ARBA" id="ARBA00004442"/>
    </source>
</evidence>